<evidence type="ECO:0000256" key="3">
    <source>
        <dbReference type="ARBA" id="ARBA00022801"/>
    </source>
</evidence>
<dbReference type="SUPFAM" id="SSF75005">
    <property type="entry name" value="Arabinanase/levansucrase/invertase"/>
    <property type="match status" value="1"/>
</dbReference>
<dbReference type="InterPro" id="IPR006710">
    <property type="entry name" value="Glyco_hydro_43"/>
</dbReference>
<feature type="site" description="Important for catalytic activity, responsible for pKa modulation of the active site Glu and correct orientation of both the proton donor and substrate" evidence="5">
    <location>
        <position position="177"/>
    </location>
</feature>
<dbReference type="GO" id="GO:0004553">
    <property type="term" value="F:hydrolase activity, hydrolyzing O-glycosyl compounds"/>
    <property type="evidence" value="ECO:0007669"/>
    <property type="project" value="InterPro"/>
</dbReference>
<dbReference type="Gene3D" id="2.115.10.20">
    <property type="entry name" value="Glycosyl hydrolase domain, family 43"/>
    <property type="match status" value="1"/>
</dbReference>
<dbReference type="EMBL" id="JAWWNJ010000005">
    <property type="protein sequence ID" value="KAK7055528.1"/>
    <property type="molecule type" value="Genomic_DNA"/>
</dbReference>
<dbReference type="InterPro" id="IPR023296">
    <property type="entry name" value="Glyco_hydro_beta-prop_sf"/>
</dbReference>
<keyword evidence="2" id="KW-0732">Signal</keyword>
<dbReference type="GO" id="GO:0005975">
    <property type="term" value="P:carbohydrate metabolic process"/>
    <property type="evidence" value="ECO:0007669"/>
    <property type="project" value="InterPro"/>
</dbReference>
<reference evidence="7 8" key="1">
    <citation type="journal article" date="2024" name="J Genomics">
        <title>Draft genome sequencing and assembly of Favolaschia claudopus CIRM-BRFM 2984 isolated from oak limbs.</title>
        <authorList>
            <person name="Navarro D."/>
            <person name="Drula E."/>
            <person name="Chaduli D."/>
            <person name="Cazenave R."/>
            <person name="Ahrendt S."/>
            <person name="Wang J."/>
            <person name="Lipzen A."/>
            <person name="Daum C."/>
            <person name="Barry K."/>
            <person name="Grigoriev I.V."/>
            <person name="Favel A."/>
            <person name="Rosso M.N."/>
            <person name="Martin F."/>
        </authorList>
    </citation>
    <scope>NUCLEOTIDE SEQUENCE [LARGE SCALE GENOMIC DNA]</scope>
    <source>
        <strain evidence="7 8">CIRM-BRFM 2984</strain>
    </source>
</reference>
<evidence type="ECO:0000256" key="6">
    <source>
        <dbReference type="RuleBase" id="RU361187"/>
    </source>
</evidence>
<evidence type="ECO:0000256" key="2">
    <source>
        <dbReference type="ARBA" id="ARBA00022729"/>
    </source>
</evidence>
<evidence type="ECO:0000313" key="7">
    <source>
        <dbReference type="EMBL" id="KAK7055528.1"/>
    </source>
</evidence>
<keyword evidence="8" id="KW-1185">Reference proteome</keyword>
<gene>
    <name evidence="7" type="ORF">R3P38DRAFT_2847620</name>
</gene>
<organism evidence="7 8">
    <name type="scientific">Favolaschia claudopus</name>
    <dbReference type="NCBI Taxonomy" id="2862362"/>
    <lineage>
        <taxon>Eukaryota</taxon>
        <taxon>Fungi</taxon>
        <taxon>Dikarya</taxon>
        <taxon>Basidiomycota</taxon>
        <taxon>Agaricomycotina</taxon>
        <taxon>Agaricomycetes</taxon>
        <taxon>Agaricomycetidae</taxon>
        <taxon>Agaricales</taxon>
        <taxon>Marasmiineae</taxon>
        <taxon>Mycenaceae</taxon>
        <taxon>Favolaschia</taxon>
    </lineage>
</organism>
<dbReference type="Pfam" id="PF04616">
    <property type="entry name" value="Glyco_hydro_43"/>
    <property type="match status" value="1"/>
</dbReference>
<keyword evidence="3 6" id="KW-0378">Hydrolase</keyword>
<dbReference type="CDD" id="cd18820">
    <property type="entry name" value="GH43_LbAraf43-like"/>
    <property type="match status" value="1"/>
</dbReference>
<dbReference type="AlphaFoldDB" id="A0AAW0DUT8"/>
<dbReference type="Proteomes" id="UP001362999">
    <property type="component" value="Unassembled WGS sequence"/>
</dbReference>
<evidence type="ECO:0000256" key="5">
    <source>
        <dbReference type="PIRSR" id="PIRSR606710-2"/>
    </source>
</evidence>
<evidence type="ECO:0000256" key="4">
    <source>
        <dbReference type="ARBA" id="ARBA00023295"/>
    </source>
</evidence>
<evidence type="ECO:0000256" key="1">
    <source>
        <dbReference type="ARBA" id="ARBA00009865"/>
    </source>
</evidence>
<comment type="caution">
    <text evidence="7">The sequence shown here is derived from an EMBL/GenBank/DDBJ whole genome shotgun (WGS) entry which is preliminary data.</text>
</comment>
<proteinExistence type="inferred from homology"/>
<dbReference type="PANTHER" id="PTHR43817">
    <property type="entry name" value="GLYCOSYL HYDROLASE"/>
    <property type="match status" value="1"/>
</dbReference>
<keyword evidence="4 6" id="KW-0326">Glycosidase</keyword>
<dbReference type="PANTHER" id="PTHR43817:SF1">
    <property type="entry name" value="HYDROLASE, FAMILY 43, PUTATIVE (AFU_ORTHOLOGUE AFUA_3G01660)-RELATED"/>
    <property type="match status" value="1"/>
</dbReference>
<sequence>MSPTLLEAIKRGERTPAPQLHEILASMARRFVSLLFLATALNPVASYREPRANKRATYTNPILDGNYADPWVLEHNDWYYLTPTMPDGAVAVFKSANLDNFTGVAPVTVWVPPNPAAWAPELHFIDGNFYIYCALQDGDEDADRRMHVLKGTDPNDPTKPFTDLGQIGTPDQNYAIDGTVLQHHNGNNYFIWSGKETRELDTVQYIYIAEMDTPHSVVGERILIHSPYWANGTRKEWQWSPSNTAYGVNEGPEILVNGQHTFLLYSACGSWDPCYSLGIMGLKSPHADPLDPKSWWAKDDAPVFTPSEFTVGTGHASFPRDARGVPYITYHAWDADAPAGWGSREVRTQRFHFNHDGTPNFPEAVASGVELPAAAGYHH</sequence>
<name>A0AAW0DUT8_9AGAR</name>
<accession>A0AAW0DUT8</accession>
<evidence type="ECO:0000313" key="8">
    <source>
        <dbReference type="Proteomes" id="UP001362999"/>
    </source>
</evidence>
<comment type="similarity">
    <text evidence="1 6">Belongs to the glycosyl hydrolase 43 family.</text>
</comment>
<protein>
    <submittedName>
        <fullName evidence="7">Arabinanase/levansucrase/invertase superfamily protein</fullName>
    </submittedName>
</protein>